<organism evidence="8 9">
    <name type="scientific">Plantactinospora soyae</name>
    <dbReference type="NCBI Taxonomy" id="1544732"/>
    <lineage>
        <taxon>Bacteria</taxon>
        <taxon>Bacillati</taxon>
        <taxon>Actinomycetota</taxon>
        <taxon>Actinomycetes</taxon>
        <taxon>Micromonosporales</taxon>
        <taxon>Micromonosporaceae</taxon>
        <taxon>Plantactinospora</taxon>
    </lineage>
</organism>
<dbReference type="InterPro" id="IPR000792">
    <property type="entry name" value="Tscrpt_reg_LuxR_C"/>
</dbReference>
<reference evidence="8" key="1">
    <citation type="submission" date="2020-10" db="EMBL/GenBank/DDBJ databases">
        <title>Sequencing the genomes of 1000 actinobacteria strains.</title>
        <authorList>
            <person name="Klenk H.-P."/>
        </authorList>
    </citation>
    <scope>NUCLEOTIDE SEQUENCE</scope>
    <source>
        <strain evidence="8">DSM 46832</strain>
    </source>
</reference>
<dbReference type="GO" id="GO:0000160">
    <property type="term" value="P:phosphorelay signal transduction system"/>
    <property type="evidence" value="ECO:0007669"/>
    <property type="project" value="InterPro"/>
</dbReference>
<feature type="modified residue" description="4-aspartylphosphate" evidence="5">
    <location>
        <position position="54"/>
    </location>
</feature>
<feature type="domain" description="Response regulatory" evidence="7">
    <location>
        <begin position="3"/>
        <end position="123"/>
    </location>
</feature>
<dbReference type="GO" id="GO:0003677">
    <property type="term" value="F:DNA binding"/>
    <property type="evidence" value="ECO:0007669"/>
    <property type="project" value="UniProtKB-KW"/>
</dbReference>
<accession>A0A927R9W3</accession>
<dbReference type="SMART" id="SM00448">
    <property type="entry name" value="REC"/>
    <property type="match status" value="1"/>
</dbReference>
<proteinExistence type="predicted"/>
<dbReference type="PROSITE" id="PS50043">
    <property type="entry name" value="HTH_LUXR_2"/>
    <property type="match status" value="1"/>
</dbReference>
<keyword evidence="2" id="KW-0805">Transcription regulation</keyword>
<feature type="domain" description="HTH luxR-type" evidence="6">
    <location>
        <begin position="149"/>
        <end position="214"/>
    </location>
</feature>
<evidence type="ECO:0000256" key="3">
    <source>
        <dbReference type="ARBA" id="ARBA00023125"/>
    </source>
</evidence>
<dbReference type="Pfam" id="PF00196">
    <property type="entry name" value="GerE"/>
    <property type="match status" value="1"/>
</dbReference>
<dbReference type="RefSeq" id="WP_192769517.1">
    <property type="nucleotide sequence ID" value="NZ_JADBEB010000001.1"/>
</dbReference>
<evidence type="ECO:0000313" key="9">
    <source>
        <dbReference type="Proteomes" id="UP000649753"/>
    </source>
</evidence>
<dbReference type="SUPFAM" id="SSF52172">
    <property type="entry name" value="CheY-like"/>
    <property type="match status" value="1"/>
</dbReference>
<keyword evidence="1 5" id="KW-0597">Phosphoprotein</keyword>
<dbReference type="Gene3D" id="3.40.50.2300">
    <property type="match status" value="1"/>
</dbReference>
<dbReference type="PRINTS" id="PR00038">
    <property type="entry name" value="HTHLUXR"/>
</dbReference>
<dbReference type="PANTHER" id="PTHR43214:SF24">
    <property type="entry name" value="TRANSCRIPTIONAL REGULATORY PROTEIN NARL-RELATED"/>
    <property type="match status" value="1"/>
</dbReference>
<dbReference type="InterPro" id="IPR011006">
    <property type="entry name" value="CheY-like_superfamily"/>
</dbReference>
<evidence type="ECO:0000259" key="7">
    <source>
        <dbReference type="PROSITE" id="PS50110"/>
    </source>
</evidence>
<dbReference type="AlphaFoldDB" id="A0A927R9W3"/>
<dbReference type="CDD" id="cd06170">
    <property type="entry name" value="LuxR_C_like"/>
    <property type="match status" value="1"/>
</dbReference>
<name>A0A927R9W3_9ACTN</name>
<gene>
    <name evidence="8" type="ORF">H4W31_005824</name>
</gene>
<comment type="caution">
    <text evidence="8">The sequence shown here is derived from an EMBL/GenBank/DDBJ whole genome shotgun (WGS) entry which is preliminary data.</text>
</comment>
<dbReference type="SMART" id="SM00421">
    <property type="entry name" value="HTH_LUXR"/>
    <property type="match status" value="1"/>
</dbReference>
<dbReference type="CDD" id="cd17535">
    <property type="entry name" value="REC_NarL-like"/>
    <property type="match status" value="1"/>
</dbReference>
<evidence type="ECO:0000256" key="1">
    <source>
        <dbReference type="ARBA" id="ARBA00022553"/>
    </source>
</evidence>
<dbReference type="InterPro" id="IPR001789">
    <property type="entry name" value="Sig_transdc_resp-reg_receiver"/>
</dbReference>
<dbReference type="InterPro" id="IPR058245">
    <property type="entry name" value="NreC/VraR/RcsB-like_REC"/>
</dbReference>
<dbReference type="SUPFAM" id="SSF46894">
    <property type="entry name" value="C-terminal effector domain of the bipartite response regulators"/>
    <property type="match status" value="1"/>
</dbReference>
<dbReference type="Proteomes" id="UP000649753">
    <property type="component" value="Unassembled WGS sequence"/>
</dbReference>
<dbReference type="PANTHER" id="PTHR43214">
    <property type="entry name" value="TWO-COMPONENT RESPONSE REGULATOR"/>
    <property type="match status" value="1"/>
</dbReference>
<dbReference type="EMBL" id="JADBEB010000001">
    <property type="protein sequence ID" value="MBE1490186.1"/>
    <property type="molecule type" value="Genomic_DNA"/>
</dbReference>
<dbReference type="InterPro" id="IPR016032">
    <property type="entry name" value="Sig_transdc_resp-reg_C-effctor"/>
</dbReference>
<protein>
    <submittedName>
        <fullName evidence="8">DNA-binding NarL/FixJ family response regulator</fullName>
    </submittedName>
</protein>
<keyword evidence="3 8" id="KW-0238">DNA-binding</keyword>
<dbReference type="Pfam" id="PF00072">
    <property type="entry name" value="Response_reg"/>
    <property type="match status" value="1"/>
</dbReference>
<evidence type="ECO:0000256" key="4">
    <source>
        <dbReference type="ARBA" id="ARBA00023163"/>
    </source>
</evidence>
<dbReference type="PROSITE" id="PS50110">
    <property type="entry name" value="RESPONSE_REGULATORY"/>
    <property type="match status" value="1"/>
</dbReference>
<keyword evidence="9" id="KW-1185">Reference proteome</keyword>
<sequence length="221" mass="23587">MIRLVLVDDQELVRAGLRLILSAHDDLVIVGEAANGQAGVDAARLLKPDVVLMDIRMPVLDGIEATRRLVQASPDAGTPQRVLALTTFEDDEVLWGVIEAGAAGFVLKDAPAVDLVGAIRVTARGGSWLDPQVAQRVMGLVRQRRANTPTPMVDALTDRELEVLRLVASGANNTEIAGSLHLSERTVKGHISAIFLKLGVRDRAGAIIHAYDAGIVPGRYA</sequence>
<dbReference type="GO" id="GO:0006355">
    <property type="term" value="P:regulation of DNA-templated transcription"/>
    <property type="evidence" value="ECO:0007669"/>
    <property type="project" value="InterPro"/>
</dbReference>
<evidence type="ECO:0000256" key="2">
    <source>
        <dbReference type="ARBA" id="ARBA00023015"/>
    </source>
</evidence>
<dbReference type="PROSITE" id="PS00622">
    <property type="entry name" value="HTH_LUXR_1"/>
    <property type="match status" value="1"/>
</dbReference>
<keyword evidence="4" id="KW-0804">Transcription</keyword>
<evidence type="ECO:0000259" key="6">
    <source>
        <dbReference type="PROSITE" id="PS50043"/>
    </source>
</evidence>
<evidence type="ECO:0000256" key="5">
    <source>
        <dbReference type="PROSITE-ProRule" id="PRU00169"/>
    </source>
</evidence>
<dbReference type="InterPro" id="IPR039420">
    <property type="entry name" value="WalR-like"/>
</dbReference>
<evidence type="ECO:0000313" key="8">
    <source>
        <dbReference type="EMBL" id="MBE1490186.1"/>
    </source>
</evidence>